<keyword evidence="3" id="KW-0540">Nuclease</keyword>
<keyword evidence="6" id="KW-0695">RNA-directed DNA polymerase</keyword>
<protein>
    <recommendedName>
        <fullName evidence="7">Reverse transcriptase RNase H-like domain-containing protein</fullName>
    </recommendedName>
</protein>
<dbReference type="Proteomes" id="UP001295423">
    <property type="component" value="Unassembled WGS sequence"/>
</dbReference>
<dbReference type="SUPFAM" id="SSF56672">
    <property type="entry name" value="DNA/RNA polymerases"/>
    <property type="match status" value="1"/>
</dbReference>
<keyword evidence="5" id="KW-0378">Hydrolase</keyword>
<accession>A0AAD2FMH6</accession>
<comment type="caution">
    <text evidence="8">The sequence shown here is derived from an EMBL/GenBank/DDBJ whole genome shotgun (WGS) entry which is preliminary data.</text>
</comment>
<dbReference type="Pfam" id="PF17917">
    <property type="entry name" value="RT_RNaseH"/>
    <property type="match status" value="1"/>
</dbReference>
<dbReference type="CDD" id="cd09274">
    <property type="entry name" value="RNase_HI_RT_Ty3"/>
    <property type="match status" value="1"/>
</dbReference>
<dbReference type="Gene3D" id="3.30.70.270">
    <property type="match status" value="1"/>
</dbReference>
<gene>
    <name evidence="8" type="ORF">CYCCA115_LOCUS9890</name>
</gene>
<keyword evidence="4" id="KW-0255">Endonuclease</keyword>
<dbReference type="PANTHER" id="PTHR37984:SF5">
    <property type="entry name" value="PROTEIN NYNRIN-LIKE"/>
    <property type="match status" value="1"/>
</dbReference>
<evidence type="ECO:0000313" key="9">
    <source>
        <dbReference type="Proteomes" id="UP001295423"/>
    </source>
</evidence>
<name>A0AAD2FMH6_9STRA</name>
<keyword evidence="2" id="KW-0548">Nucleotidyltransferase</keyword>
<proteinExistence type="predicted"/>
<dbReference type="InterPro" id="IPR050951">
    <property type="entry name" value="Retrovirus_Pol_polyprotein"/>
</dbReference>
<dbReference type="EMBL" id="CAKOGP040001480">
    <property type="protein sequence ID" value="CAJ1945745.1"/>
    <property type="molecule type" value="Genomic_DNA"/>
</dbReference>
<organism evidence="8 9">
    <name type="scientific">Cylindrotheca closterium</name>
    <dbReference type="NCBI Taxonomy" id="2856"/>
    <lineage>
        <taxon>Eukaryota</taxon>
        <taxon>Sar</taxon>
        <taxon>Stramenopiles</taxon>
        <taxon>Ochrophyta</taxon>
        <taxon>Bacillariophyta</taxon>
        <taxon>Bacillariophyceae</taxon>
        <taxon>Bacillariophycidae</taxon>
        <taxon>Bacillariales</taxon>
        <taxon>Bacillariaceae</taxon>
        <taxon>Cylindrotheca</taxon>
    </lineage>
</organism>
<sequence>MSAPTNVTELRASLGAVTSYRHMWPRQSHLLRPLTELTGKGMFEWTNECAKAFAEMKALMASDILMRYPNPNKPFEIYTDVSDHQMGAVIMQEGKPVAYWSRKLNAAQHNYSVMVKEMLAVVHCLKEFRSMIYGPKLTIFTDHKNFTMQTMQTLNTQRVLCWHMFVEEFGPDFVYLPGKDIAIADCFSWLPQMEKPSEGKSPNEGKLIAFDKLQVSVDPKGKIYAFEDNVPVKEKGLITPPTEAEFNSTLRCQFSCCQDGDTHEHLTIDGIKMEESFLNHPPLQTMPNPITMPNIQQHQTQDQLLMQRAQRDAQHYQITTIDD</sequence>
<dbReference type="PANTHER" id="PTHR37984">
    <property type="entry name" value="PROTEIN CBG26694"/>
    <property type="match status" value="1"/>
</dbReference>
<dbReference type="InterPro" id="IPR043128">
    <property type="entry name" value="Rev_trsase/Diguanyl_cyclase"/>
</dbReference>
<dbReference type="GO" id="GO:0003824">
    <property type="term" value="F:catalytic activity"/>
    <property type="evidence" value="ECO:0007669"/>
    <property type="project" value="UniProtKB-KW"/>
</dbReference>
<keyword evidence="1" id="KW-0808">Transferase</keyword>
<evidence type="ECO:0000313" key="8">
    <source>
        <dbReference type="EMBL" id="CAJ1945745.1"/>
    </source>
</evidence>
<keyword evidence="9" id="KW-1185">Reference proteome</keyword>
<reference evidence="8" key="1">
    <citation type="submission" date="2023-08" db="EMBL/GenBank/DDBJ databases">
        <authorList>
            <person name="Audoor S."/>
            <person name="Bilcke G."/>
        </authorList>
    </citation>
    <scope>NUCLEOTIDE SEQUENCE</scope>
</reference>
<evidence type="ECO:0000256" key="2">
    <source>
        <dbReference type="ARBA" id="ARBA00022695"/>
    </source>
</evidence>
<feature type="domain" description="Reverse transcriptase RNase H-like" evidence="7">
    <location>
        <begin position="70"/>
        <end position="169"/>
    </location>
</feature>
<dbReference type="InterPro" id="IPR041373">
    <property type="entry name" value="RT_RNaseH"/>
</dbReference>
<evidence type="ECO:0000256" key="5">
    <source>
        <dbReference type="ARBA" id="ARBA00022801"/>
    </source>
</evidence>
<dbReference type="InterPro" id="IPR043502">
    <property type="entry name" value="DNA/RNA_pol_sf"/>
</dbReference>
<evidence type="ECO:0000256" key="3">
    <source>
        <dbReference type="ARBA" id="ARBA00022722"/>
    </source>
</evidence>
<evidence type="ECO:0000256" key="6">
    <source>
        <dbReference type="ARBA" id="ARBA00022918"/>
    </source>
</evidence>
<evidence type="ECO:0000256" key="4">
    <source>
        <dbReference type="ARBA" id="ARBA00022759"/>
    </source>
</evidence>
<evidence type="ECO:0000256" key="1">
    <source>
        <dbReference type="ARBA" id="ARBA00022679"/>
    </source>
</evidence>
<evidence type="ECO:0000259" key="7">
    <source>
        <dbReference type="Pfam" id="PF17917"/>
    </source>
</evidence>
<dbReference type="AlphaFoldDB" id="A0AAD2FMH6"/>